<dbReference type="RefSeq" id="WP_171638161.1">
    <property type="nucleotide sequence ID" value="NZ_WHNY01000093.1"/>
</dbReference>
<proteinExistence type="predicted"/>
<reference evidence="1 2" key="1">
    <citation type="submission" date="2019-10" db="EMBL/GenBank/DDBJ databases">
        <title>Description of Paenibacillus humi sp. nov.</title>
        <authorList>
            <person name="Carlier A."/>
            <person name="Qi S."/>
        </authorList>
    </citation>
    <scope>NUCLEOTIDE SEQUENCE [LARGE SCALE GENOMIC DNA]</scope>
    <source>
        <strain evidence="1 2">LMG 31461</strain>
    </source>
</reference>
<accession>A0ABX1XM36</accession>
<sequence length="75" mass="8350">MLNPFFSLPYPAGRVTLFPRKLDVKGAVPIGISENLGSRISHKTIVMNKQQIAEHTFIITLKLDRLLSKSEDADA</sequence>
<dbReference type="Proteomes" id="UP000653578">
    <property type="component" value="Unassembled WGS sequence"/>
</dbReference>
<dbReference type="EMBL" id="WHNY01000093">
    <property type="protein sequence ID" value="NOU69610.1"/>
    <property type="molecule type" value="Genomic_DNA"/>
</dbReference>
<evidence type="ECO:0000313" key="1">
    <source>
        <dbReference type="EMBL" id="NOU69610.1"/>
    </source>
</evidence>
<keyword evidence="2" id="KW-1185">Reference proteome</keyword>
<gene>
    <name evidence="1" type="ORF">GC096_36945</name>
</gene>
<evidence type="ECO:0000313" key="2">
    <source>
        <dbReference type="Proteomes" id="UP000653578"/>
    </source>
</evidence>
<organism evidence="1 2">
    <name type="scientific">Paenibacillus plantarum</name>
    <dbReference type="NCBI Taxonomy" id="2654975"/>
    <lineage>
        <taxon>Bacteria</taxon>
        <taxon>Bacillati</taxon>
        <taxon>Bacillota</taxon>
        <taxon>Bacilli</taxon>
        <taxon>Bacillales</taxon>
        <taxon>Paenibacillaceae</taxon>
        <taxon>Paenibacillus</taxon>
    </lineage>
</organism>
<name>A0ABX1XM36_9BACL</name>
<protein>
    <submittedName>
        <fullName evidence="1">Uncharacterized protein</fullName>
    </submittedName>
</protein>
<comment type="caution">
    <text evidence="1">The sequence shown here is derived from an EMBL/GenBank/DDBJ whole genome shotgun (WGS) entry which is preliminary data.</text>
</comment>